<accession>A0ABU7LZY1</accession>
<gene>
    <name evidence="2" type="ORF">V0U35_10450</name>
</gene>
<dbReference type="Proteomes" id="UP001310692">
    <property type="component" value="Unassembled WGS sequence"/>
</dbReference>
<proteinExistence type="predicted"/>
<sequence>MTGRDAIGVFNLIIIAGILAGISYLAFVVRPAEYDPDTLCLADTVPPHRVVVVDKTDLYSPSQAGAIAGAILAQRDALAVGERLSLFELNERGNLSDTNSFSLCNPGSGDQVNPLYRNPARIQARYEAAFAEPLSDALDDLMTPKDAPQSPILEALARLSAERGFTPDVPGRRVVLVSDMLQNSDLFTVYGRGRGSLEDRLPDAADVADALEAEFGDGLRGVEIEILLVEREGWQDDQAGPLRRYWADVFRNLGVRARWGELPGSTATAS</sequence>
<protein>
    <submittedName>
        <fullName evidence="2">Uncharacterized protein</fullName>
    </submittedName>
</protein>
<evidence type="ECO:0000313" key="3">
    <source>
        <dbReference type="Proteomes" id="UP001310692"/>
    </source>
</evidence>
<reference evidence="2 3" key="1">
    <citation type="submission" date="2024-01" db="EMBL/GenBank/DDBJ databases">
        <title>Hyphobacterium bacterium isolated from marine sediment.</title>
        <authorList>
            <person name="Zhao S."/>
        </authorList>
    </citation>
    <scope>NUCLEOTIDE SEQUENCE [LARGE SCALE GENOMIC DNA]</scope>
    <source>
        <strain evidence="2 3">Y60-23</strain>
    </source>
</reference>
<feature type="transmembrane region" description="Helical" evidence="1">
    <location>
        <begin position="6"/>
        <end position="29"/>
    </location>
</feature>
<keyword evidence="1" id="KW-0472">Membrane</keyword>
<evidence type="ECO:0000313" key="2">
    <source>
        <dbReference type="EMBL" id="MEE2567096.1"/>
    </source>
</evidence>
<keyword evidence="3" id="KW-1185">Reference proteome</keyword>
<evidence type="ECO:0000256" key="1">
    <source>
        <dbReference type="SAM" id="Phobius"/>
    </source>
</evidence>
<name>A0ABU7LZY1_9PROT</name>
<keyword evidence="1" id="KW-0812">Transmembrane</keyword>
<dbReference type="RefSeq" id="WP_330196656.1">
    <property type="nucleotide sequence ID" value="NZ_JAZDRO010000004.1"/>
</dbReference>
<comment type="caution">
    <text evidence="2">The sequence shown here is derived from an EMBL/GenBank/DDBJ whole genome shotgun (WGS) entry which is preliminary data.</text>
</comment>
<dbReference type="EMBL" id="JAZDRO010000004">
    <property type="protein sequence ID" value="MEE2567096.1"/>
    <property type="molecule type" value="Genomic_DNA"/>
</dbReference>
<keyword evidence="1" id="KW-1133">Transmembrane helix</keyword>
<organism evidence="2 3">
    <name type="scientific">Hyphobacterium marinum</name>
    <dbReference type="NCBI Taxonomy" id="3116574"/>
    <lineage>
        <taxon>Bacteria</taxon>
        <taxon>Pseudomonadati</taxon>
        <taxon>Pseudomonadota</taxon>
        <taxon>Alphaproteobacteria</taxon>
        <taxon>Maricaulales</taxon>
        <taxon>Maricaulaceae</taxon>
        <taxon>Hyphobacterium</taxon>
    </lineage>
</organism>